<keyword evidence="1" id="KW-1133">Transmembrane helix</keyword>
<name>A0AAJ0F105_9PEZI</name>
<feature type="transmembrane region" description="Helical" evidence="1">
    <location>
        <begin position="16"/>
        <end position="38"/>
    </location>
</feature>
<reference evidence="3" key="1">
    <citation type="submission" date="2023-06" db="EMBL/GenBank/DDBJ databases">
        <title>Genome-scale phylogeny and comparative genomics of the fungal order Sordariales.</title>
        <authorList>
            <consortium name="Lawrence Berkeley National Laboratory"/>
            <person name="Hensen N."/>
            <person name="Bonometti L."/>
            <person name="Westerberg I."/>
            <person name="Brannstrom I.O."/>
            <person name="Guillou S."/>
            <person name="Cros-Aarteil S."/>
            <person name="Calhoun S."/>
            <person name="Haridas S."/>
            <person name="Kuo A."/>
            <person name="Mondo S."/>
            <person name="Pangilinan J."/>
            <person name="Riley R."/>
            <person name="Labutti K."/>
            <person name="Andreopoulos B."/>
            <person name="Lipzen A."/>
            <person name="Chen C."/>
            <person name="Yanf M."/>
            <person name="Daum C."/>
            <person name="Ng V."/>
            <person name="Clum A."/>
            <person name="Steindorff A."/>
            <person name="Ohm R."/>
            <person name="Martin F."/>
            <person name="Silar P."/>
            <person name="Natvig D."/>
            <person name="Lalanne C."/>
            <person name="Gautier V."/>
            <person name="Ament-Velasquez S.L."/>
            <person name="Kruys A."/>
            <person name="Hutchinson M.I."/>
            <person name="Powell A.J."/>
            <person name="Barry K."/>
            <person name="Miller A.N."/>
            <person name="Grigoriev I.V."/>
            <person name="Debuchy R."/>
            <person name="Gladieux P."/>
            <person name="Thoren M.H."/>
            <person name="Johannesson H."/>
        </authorList>
    </citation>
    <scope>NUCLEOTIDE SEQUENCE</scope>
    <source>
        <strain evidence="3">PSN4</strain>
    </source>
</reference>
<feature type="transmembrane region" description="Helical" evidence="1">
    <location>
        <begin position="532"/>
        <end position="552"/>
    </location>
</feature>
<keyword evidence="1" id="KW-0812">Transmembrane</keyword>
<organism evidence="3 4">
    <name type="scientific">Echria macrotheca</name>
    <dbReference type="NCBI Taxonomy" id="438768"/>
    <lineage>
        <taxon>Eukaryota</taxon>
        <taxon>Fungi</taxon>
        <taxon>Dikarya</taxon>
        <taxon>Ascomycota</taxon>
        <taxon>Pezizomycotina</taxon>
        <taxon>Sordariomycetes</taxon>
        <taxon>Sordariomycetidae</taxon>
        <taxon>Sordariales</taxon>
        <taxon>Schizotheciaceae</taxon>
        <taxon>Echria</taxon>
    </lineage>
</organism>
<comment type="caution">
    <text evidence="3">The sequence shown here is derived from an EMBL/GenBank/DDBJ whole genome shotgun (WGS) entry which is preliminary data.</text>
</comment>
<protein>
    <recommendedName>
        <fullName evidence="2">DUF6536 domain-containing protein</fullName>
    </recommendedName>
</protein>
<feature type="transmembrane region" description="Helical" evidence="1">
    <location>
        <begin position="595"/>
        <end position="612"/>
    </location>
</feature>
<evidence type="ECO:0000259" key="2">
    <source>
        <dbReference type="Pfam" id="PF20163"/>
    </source>
</evidence>
<feature type="transmembrane region" description="Helical" evidence="1">
    <location>
        <begin position="492"/>
        <end position="512"/>
    </location>
</feature>
<accession>A0AAJ0F105</accession>
<dbReference type="InterPro" id="IPR046623">
    <property type="entry name" value="DUF6536"/>
</dbReference>
<feature type="transmembrane region" description="Helical" evidence="1">
    <location>
        <begin position="651"/>
        <end position="671"/>
    </location>
</feature>
<sequence>MTLKTALRPSGWRKTAVINTVLVAVLTLMLATLVGVVGKNSGSLTKNYFLYRGSCKTAGQINAGLHLVINIIAMGILASSNFFMQVLNAPSRSEIDTAHRSQKMLDIGVQSASNMRHLSRFKVLSAVVLGLSSLPIHLVFNSVVFQSDFLGGSWQMTFAAEPFVNGTPYALPGAWQAISGFWPDYSALGIQGFAFGGYYGAGEFVNISDYTNSSSPVVSGIARAAADSAKSWVRLDPRTCRRQYIACEPRRAFGDVVVVINTGNDTRQRGGWTREQTMDTAVFDQESAQFWDNLGLLSPADQVNPLWYSALCSETQSVEKAAGEDSAIYSDDGNWTIVNDWPPPTNLTYSQSSRRDQLLSMQHRAGFDVDGFSNWNVEYCLAEDVSNNCKVGVSGVLLLVVAICVAIKTVQCIVVLVGLKEDPLVTPGDAIESFLLRPDTQTKNMCTLTSLQMSRYWQYKVEEERIMPWDIKSPQKWRQPDKRSLVAVRPGVWLRTYGLFAVWLGVALWLTGLDHTYEQGLLASDWLPKTDLIPSILIANAPQLILSLNYLVYNALWTRMHSELEWNGFGVSYRPLRVSSPKGQQTSVYRLQLPYLYGVPLALGSVLLHWLVSNSVYVLVVEGDYLASADLGPAAPSPGIYINVGYSTGPMLAAIIICVLMSSLPLIFGIYRKLQADMPVMGNNSWVISAACHPLLRPPDGEKMAASSPGLSQYDNNVIEEAALIVGQDEVRSAYDGSESGERIALTQGKLKWGAVGSDAGLGGEGIKVGHLAFAGEEEEVLVPEEGRLYQ</sequence>
<dbReference type="PANTHER" id="PTHR35395">
    <property type="entry name" value="DUF6536 DOMAIN-CONTAINING PROTEIN"/>
    <property type="match status" value="1"/>
</dbReference>
<feature type="domain" description="DUF6536" evidence="2">
    <location>
        <begin position="12"/>
        <end position="164"/>
    </location>
</feature>
<evidence type="ECO:0000313" key="3">
    <source>
        <dbReference type="EMBL" id="KAK1749487.1"/>
    </source>
</evidence>
<proteinExistence type="predicted"/>
<gene>
    <name evidence="3" type="ORF">QBC47DRAFT_441708</name>
</gene>
<dbReference type="Pfam" id="PF20163">
    <property type="entry name" value="DUF6536"/>
    <property type="match status" value="1"/>
</dbReference>
<evidence type="ECO:0000313" key="4">
    <source>
        <dbReference type="Proteomes" id="UP001239445"/>
    </source>
</evidence>
<dbReference type="PANTHER" id="PTHR35395:SF1">
    <property type="entry name" value="DUF6536 DOMAIN-CONTAINING PROTEIN"/>
    <property type="match status" value="1"/>
</dbReference>
<dbReference type="Proteomes" id="UP001239445">
    <property type="component" value="Unassembled WGS sequence"/>
</dbReference>
<dbReference type="EMBL" id="MU839857">
    <property type="protein sequence ID" value="KAK1749487.1"/>
    <property type="molecule type" value="Genomic_DNA"/>
</dbReference>
<dbReference type="AlphaFoldDB" id="A0AAJ0F105"/>
<evidence type="ECO:0000256" key="1">
    <source>
        <dbReference type="SAM" id="Phobius"/>
    </source>
</evidence>
<feature type="transmembrane region" description="Helical" evidence="1">
    <location>
        <begin position="123"/>
        <end position="140"/>
    </location>
</feature>
<feature type="transmembrane region" description="Helical" evidence="1">
    <location>
        <begin position="58"/>
        <end position="83"/>
    </location>
</feature>
<keyword evidence="4" id="KW-1185">Reference proteome</keyword>
<keyword evidence="1" id="KW-0472">Membrane</keyword>